<dbReference type="InParanoid" id="G0NB81"/>
<dbReference type="GO" id="GO:0005634">
    <property type="term" value="C:nucleus"/>
    <property type="evidence" value="ECO:0007669"/>
    <property type="project" value="UniProtKB-SubCell"/>
</dbReference>
<evidence type="ECO:0000259" key="7">
    <source>
        <dbReference type="Pfam" id="PF05699"/>
    </source>
</evidence>
<evidence type="ECO:0000256" key="2">
    <source>
        <dbReference type="ARBA" id="ARBA00022723"/>
    </source>
</evidence>
<dbReference type="HOGENOM" id="CLU_009123_12_6_1"/>
<dbReference type="InterPro" id="IPR052035">
    <property type="entry name" value="ZnF_BED_domain_contain"/>
</dbReference>
<protein>
    <recommendedName>
        <fullName evidence="7">HAT C-terminal dimerisation domain-containing protein</fullName>
    </recommendedName>
</protein>
<dbReference type="eggNOG" id="KOG1121">
    <property type="taxonomic scope" value="Eukaryota"/>
</dbReference>
<evidence type="ECO:0000313" key="8">
    <source>
        <dbReference type="EMBL" id="EGT56851.1"/>
    </source>
</evidence>
<evidence type="ECO:0000256" key="3">
    <source>
        <dbReference type="ARBA" id="ARBA00022771"/>
    </source>
</evidence>
<keyword evidence="2" id="KW-0479">Metal-binding</keyword>
<evidence type="ECO:0000256" key="5">
    <source>
        <dbReference type="ARBA" id="ARBA00023242"/>
    </source>
</evidence>
<comment type="subcellular location">
    <subcellularLocation>
        <location evidence="1">Nucleus</location>
    </subcellularLocation>
</comment>
<gene>
    <name evidence="8" type="ORF">CAEBREN_11563</name>
</gene>
<reference evidence="9" key="1">
    <citation type="submission" date="2011-07" db="EMBL/GenBank/DDBJ databases">
        <authorList>
            <consortium name="Caenorhabditis brenneri Sequencing and Analysis Consortium"/>
            <person name="Wilson R.K."/>
        </authorList>
    </citation>
    <scope>NUCLEOTIDE SEQUENCE [LARGE SCALE GENOMIC DNA]</scope>
    <source>
        <strain evidence="9">PB2801</strain>
    </source>
</reference>
<evidence type="ECO:0000313" key="9">
    <source>
        <dbReference type="Proteomes" id="UP000008068"/>
    </source>
</evidence>
<keyword evidence="3" id="KW-0863">Zinc-finger</keyword>
<accession>G0NB81</accession>
<dbReference type="Proteomes" id="UP000008068">
    <property type="component" value="Unassembled WGS sequence"/>
</dbReference>
<dbReference type="GO" id="GO:0008270">
    <property type="term" value="F:zinc ion binding"/>
    <property type="evidence" value="ECO:0007669"/>
    <property type="project" value="UniProtKB-KW"/>
</dbReference>
<sequence>MPNVAPTPTQFFNRHIENVIQEQGPSRSFQLPADVNTDNTTFEYLGLKLGKSFAPPKQYRTRRKRVKINNTDQTPVVQLPVGQALGTLPFRSNANGGISPNAPEQYRAPEPRQSASEVQGSKNEAERKQEKHLAMAKRIEQEILDEEEAEREAEEMNAAPMLSETDDELKRKKAEALKENQSQSTIPFPLLSKVEIKCPPPKPEKSIWSSDETNPSKVDKALIRMIAKDILPLRTVEKEGFQFFMKLVAPKYKIHSRQFYTKTCLPQLRREIEQKIKSELKGMASISLTCDGWTSQNGKHSLLSVTGHFLDKESFKPKVIILGARAVKGRHTAVNLSDSMASTLKDFDIDLEKVECCTRDGAPNVIAMCNQLSIKSLHCYAHVIQLCVKDVLAEIAGCQPLIEKMKKIVRKVNKCGHLREVFSDILNDEGMLERCLVQQTEVRWSSLYKMIAAFLQNRRALTVLILDHEDLGFPFISNDEWETLNLLETVFKPLAETTTSLQSRFGAPASVVIPSVELLEIRLDEMKVELSDKHAIIPLLDKLIESIGTRCAIYKKNDFLKTASFLDPRFRDTYFDQSHKKYVAKLMRKISGVKEMVVDAPIENDSEKPSIFERYKKKKQRTPEPEAPTDAIDDELEIYLKGAALETIDPYDFWRGHDDLPMLKALALKYLTTPATSSESERLFSVSGVICTPKRSRLSAENVDNLTFCSLNLGIIGLDFD</sequence>
<dbReference type="STRING" id="135651.G0NB81"/>
<dbReference type="InterPro" id="IPR008906">
    <property type="entry name" value="HATC_C_dom"/>
</dbReference>
<keyword evidence="5" id="KW-0539">Nucleus</keyword>
<feature type="domain" description="HAT C-terminal dimerisation" evidence="7">
    <location>
        <begin position="636"/>
        <end position="710"/>
    </location>
</feature>
<feature type="compositionally biased region" description="Polar residues" evidence="6">
    <location>
        <begin position="113"/>
        <end position="122"/>
    </location>
</feature>
<evidence type="ECO:0000256" key="4">
    <source>
        <dbReference type="ARBA" id="ARBA00022833"/>
    </source>
</evidence>
<dbReference type="AlphaFoldDB" id="G0NB81"/>
<evidence type="ECO:0000256" key="6">
    <source>
        <dbReference type="SAM" id="MobiDB-lite"/>
    </source>
</evidence>
<feature type="region of interest" description="Disordered" evidence="6">
    <location>
        <begin position="88"/>
        <end position="130"/>
    </location>
</feature>
<keyword evidence="4" id="KW-0862">Zinc</keyword>
<keyword evidence="9" id="KW-1185">Reference proteome</keyword>
<dbReference type="PANTHER" id="PTHR46481">
    <property type="entry name" value="ZINC FINGER BED DOMAIN-CONTAINING PROTEIN 4"/>
    <property type="match status" value="1"/>
</dbReference>
<evidence type="ECO:0000256" key="1">
    <source>
        <dbReference type="ARBA" id="ARBA00004123"/>
    </source>
</evidence>
<name>G0NB81_CAEBE</name>
<dbReference type="OrthoDB" id="5865631at2759"/>
<proteinExistence type="predicted"/>
<dbReference type="EMBL" id="GL379857">
    <property type="protein sequence ID" value="EGT56851.1"/>
    <property type="molecule type" value="Genomic_DNA"/>
</dbReference>
<dbReference type="OMA" id="DKYLHET"/>
<dbReference type="SUPFAM" id="SSF53098">
    <property type="entry name" value="Ribonuclease H-like"/>
    <property type="match status" value="1"/>
</dbReference>
<dbReference type="GO" id="GO:0046983">
    <property type="term" value="F:protein dimerization activity"/>
    <property type="evidence" value="ECO:0007669"/>
    <property type="project" value="InterPro"/>
</dbReference>
<dbReference type="SUPFAM" id="SSF140996">
    <property type="entry name" value="Hermes dimerisation domain"/>
    <property type="match status" value="1"/>
</dbReference>
<dbReference type="InterPro" id="IPR012337">
    <property type="entry name" value="RNaseH-like_sf"/>
</dbReference>
<dbReference type="Pfam" id="PF05699">
    <property type="entry name" value="Dimer_Tnp_hAT"/>
    <property type="match status" value="1"/>
</dbReference>
<dbReference type="FunCoup" id="G0NB81">
    <property type="interactions" value="2508"/>
</dbReference>
<organism evidence="9">
    <name type="scientific">Caenorhabditis brenneri</name>
    <name type="common">Nematode worm</name>
    <dbReference type="NCBI Taxonomy" id="135651"/>
    <lineage>
        <taxon>Eukaryota</taxon>
        <taxon>Metazoa</taxon>
        <taxon>Ecdysozoa</taxon>
        <taxon>Nematoda</taxon>
        <taxon>Chromadorea</taxon>
        <taxon>Rhabditida</taxon>
        <taxon>Rhabditina</taxon>
        <taxon>Rhabditomorpha</taxon>
        <taxon>Rhabditoidea</taxon>
        <taxon>Rhabditidae</taxon>
        <taxon>Peloderinae</taxon>
        <taxon>Caenorhabditis</taxon>
    </lineage>
</organism>
<dbReference type="PANTHER" id="PTHR46481:SF10">
    <property type="entry name" value="ZINC FINGER BED DOMAIN-CONTAINING PROTEIN 39"/>
    <property type="match status" value="1"/>
</dbReference>